<name>A0A139R2Y6_9STRE</name>
<comment type="caution">
    <text evidence="2">The sequence shown here is derived from an EMBL/GenBank/DDBJ whole genome shotgun (WGS) entry which is preliminary data.</text>
</comment>
<dbReference type="Proteomes" id="UP000071927">
    <property type="component" value="Unassembled WGS sequence"/>
</dbReference>
<evidence type="ECO:0000313" key="2">
    <source>
        <dbReference type="EMBL" id="KXU09142.1"/>
    </source>
</evidence>
<dbReference type="AlphaFoldDB" id="A0A139R2Y6"/>
<evidence type="ECO:0000313" key="1">
    <source>
        <dbReference type="EMBL" id="KXT64435.1"/>
    </source>
</evidence>
<accession>A0A139R2Y6</accession>
<proteinExistence type="predicted"/>
<protein>
    <submittedName>
        <fullName evidence="2">Uncharacterized protein</fullName>
    </submittedName>
</protein>
<evidence type="ECO:0000313" key="4">
    <source>
        <dbReference type="Proteomes" id="UP000071927"/>
    </source>
</evidence>
<evidence type="ECO:0000313" key="3">
    <source>
        <dbReference type="Proteomes" id="UP000070198"/>
    </source>
</evidence>
<dbReference type="EMBL" id="LQOF01000410">
    <property type="protein sequence ID" value="KXT64435.1"/>
    <property type="molecule type" value="Genomic_DNA"/>
</dbReference>
<dbReference type="EMBL" id="LQXV01000167">
    <property type="protein sequence ID" value="KXU09142.1"/>
    <property type="molecule type" value="Genomic_DNA"/>
</dbReference>
<sequence length="121" mass="14562">MLKDIINKNGDFIRELPPYFKEMYVDVSDDRFEDIKELIEYWGVLYCGEPKIDDRQVTDFMRKRKVENYHTAERILYRRGRIALRQSFFDEMKKKKIGRMSQNVQLACDILYRAGLIEVAI</sequence>
<dbReference type="PATRIC" id="fig|315405.11.peg.2401"/>
<reference evidence="3 4" key="1">
    <citation type="submission" date="2016-01" db="EMBL/GenBank/DDBJ databases">
        <title>Highly variable Streptococcus oralis are common among viridans streptococci isolated from primates.</title>
        <authorList>
            <person name="Denapaite D."/>
            <person name="Rieger M."/>
            <person name="Koendgen S."/>
            <person name="Brueckner R."/>
            <person name="Ochigava I."/>
            <person name="Kappeler P."/>
            <person name="Maetz-Rensing K."/>
            <person name="Leendertz F."/>
            <person name="Hakenbeck R."/>
        </authorList>
    </citation>
    <scope>NUCLEOTIDE SEQUENCE [LARGE SCALE GENOMIC DNA]</scope>
    <source>
        <strain evidence="1 3">DD02</strain>
        <strain evidence="2 4">DD03</strain>
    </source>
</reference>
<gene>
    <name evidence="1" type="ORF">SGADD02_02065</name>
    <name evidence="2" type="ORF">SGADD03_00997</name>
</gene>
<organism evidence="2 4">
    <name type="scientific">Streptococcus gallolyticus</name>
    <dbReference type="NCBI Taxonomy" id="315405"/>
    <lineage>
        <taxon>Bacteria</taxon>
        <taxon>Bacillati</taxon>
        <taxon>Bacillota</taxon>
        <taxon>Bacilli</taxon>
        <taxon>Lactobacillales</taxon>
        <taxon>Streptococcaceae</taxon>
        <taxon>Streptococcus</taxon>
    </lineage>
</organism>
<dbReference type="Proteomes" id="UP000070198">
    <property type="component" value="Unassembled WGS sequence"/>
</dbReference>
<dbReference type="RefSeq" id="WP_061459191.1">
    <property type="nucleotide sequence ID" value="NZ_KQ968756.1"/>
</dbReference>